<dbReference type="Proteomes" id="UP001385951">
    <property type="component" value="Unassembled WGS sequence"/>
</dbReference>
<reference evidence="2 3" key="1">
    <citation type="submission" date="2022-09" db="EMBL/GenBank/DDBJ databases">
        <authorList>
            <person name="Palmer J.M."/>
        </authorList>
    </citation>
    <scope>NUCLEOTIDE SEQUENCE [LARGE SCALE GENOMIC DNA]</scope>
    <source>
        <strain evidence="2 3">DSM 7382</strain>
    </source>
</reference>
<dbReference type="AlphaFoldDB" id="A0AAW0GIJ2"/>
<evidence type="ECO:0000256" key="1">
    <source>
        <dbReference type="SAM" id="MobiDB-lite"/>
    </source>
</evidence>
<evidence type="ECO:0000313" key="3">
    <source>
        <dbReference type="Proteomes" id="UP001385951"/>
    </source>
</evidence>
<dbReference type="EMBL" id="JASBNA010000009">
    <property type="protein sequence ID" value="KAK7689266.1"/>
    <property type="molecule type" value="Genomic_DNA"/>
</dbReference>
<proteinExistence type="predicted"/>
<keyword evidence="3" id="KW-1185">Reference proteome</keyword>
<gene>
    <name evidence="2" type="ORF">QCA50_007957</name>
</gene>
<feature type="region of interest" description="Disordered" evidence="1">
    <location>
        <begin position="1"/>
        <end position="20"/>
    </location>
</feature>
<accession>A0AAW0GIJ2</accession>
<evidence type="ECO:0000313" key="2">
    <source>
        <dbReference type="EMBL" id="KAK7689266.1"/>
    </source>
</evidence>
<name>A0AAW0GIJ2_9APHY</name>
<organism evidence="2 3">
    <name type="scientific">Cerrena zonata</name>
    <dbReference type="NCBI Taxonomy" id="2478898"/>
    <lineage>
        <taxon>Eukaryota</taxon>
        <taxon>Fungi</taxon>
        <taxon>Dikarya</taxon>
        <taxon>Basidiomycota</taxon>
        <taxon>Agaricomycotina</taxon>
        <taxon>Agaricomycetes</taxon>
        <taxon>Polyporales</taxon>
        <taxon>Cerrenaceae</taxon>
        <taxon>Cerrena</taxon>
    </lineage>
</organism>
<sequence length="89" mass="9846">MQQKPPSPAQDLHPSSTPTTTLLCPGLLADTYETITTYLARTSTAGGGAPLRKIITLSLFPELDNNSFTWASLTLKQQHMVLQREELQY</sequence>
<protein>
    <submittedName>
        <fullName evidence="2">Uncharacterized protein</fullName>
    </submittedName>
</protein>
<comment type="caution">
    <text evidence="2">The sequence shown here is derived from an EMBL/GenBank/DDBJ whole genome shotgun (WGS) entry which is preliminary data.</text>
</comment>